<evidence type="ECO:0000256" key="6">
    <source>
        <dbReference type="ARBA" id="ARBA00022786"/>
    </source>
</evidence>
<proteinExistence type="predicted"/>
<dbReference type="EC" id="2.3.2.27" evidence="2"/>
<evidence type="ECO:0000256" key="1">
    <source>
        <dbReference type="ARBA" id="ARBA00000900"/>
    </source>
</evidence>
<dbReference type="FunCoup" id="A0A1D6ML20">
    <property type="interactions" value="878"/>
</dbReference>
<dbReference type="GO" id="GO:0008270">
    <property type="term" value="F:zinc ion binding"/>
    <property type="evidence" value="ECO:0007669"/>
    <property type="project" value="UniProtKB-KW"/>
</dbReference>
<dbReference type="EMBL" id="CM007649">
    <property type="protein sequence ID" value="ONM29912.1"/>
    <property type="molecule type" value="Genomic_DNA"/>
</dbReference>
<evidence type="ECO:0000256" key="7">
    <source>
        <dbReference type="ARBA" id="ARBA00022833"/>
    </source>
</evidence>
<accession>A0A8J8Y662</accession>
<dbReference type="CDD" id="cd16469">
    <property type="entry name" value="RING-H2_RNF24-like"/>
    <property type="match status" value="1"/>
</dbReference>
<organism evidence="11">
    <name type="scientific">Zea mays</name>
    <name type="common">Maize</name>
    <dbReference type="NCBI Taxonomy" id="4577"/>
    <lineage>
        <taxon>Eukaryota</taxon>
        <taxon>Viridiplantae</taxon>
        <taxon>Streptophyta</taxon>
        <taxon>Embryophyta</taxon>
        <taxon>Tracheophyta</taxon>
        <taxon>Spermatophyta</taxon>
        <taxon>Magnoliopsida</taxon>
        <taxon>Liliopsida</taxon>
        <taxon>Poales</taxon>
        <taxon>Poaceae</taxon>
        <taxon>PACMAD clade</taxon>
        <taxon>Panicoideae</taxon>
        <taxon>Andropogonodae</taxon>
        <taxon>Andropogoneae</taxon>
        <taxon>Tripsacinae</taxon>
        <taxon>Zea</taxon>
    </lineage>
</organism>
<protein>
    <recommendedName>
        <fullName evidence="2">RING-type E3 ubiquitin transferase</fullName>
        <ecNumber evidence="2">2.3.2.27</ecNumber>
    </recommendedName>
</protein>
<gene>
    <name evidence="11" type="ORF">ZEAMMB73_Zm00001d039769</name>
</gene>
<keyword evidence="6" id="KW-0833">Ubl conjugation pathway</keyword>
<reference evidence="11" key="1">
    <citation type="submission" date="2015-12" db="EMBL/GenBank/DDBJ databases">
        <title>Update maize B73 reference genome by single molecule sequencing technologies.</title>
        <authorList>
            <consortium name="Maize Genome Sequencing Project"/>
            <person name="Ware D."/>
        </authorList>
    </citation>
    <scope>NUCLEOTIDE SEQUENCE [LARGE SCALE GENOMIC DNA]</scope>
    <source>
        <tissue evidence="11">Seedling</tissue>
    </source>
</reference>
<accession>A0A3L6FCI5</accession>
<evidence type="ECO:0000313" key="11">
    <source>
        <dbReference type="EMBL" id="ONM29906.1"/>
    </source>
</evidence>
<dbReference type="SUPFAM" id="SSF57850">
    <property type="entry name" value="RING/U-box"/>
    <property type="match status" value="1"/>
</dbReference>
<name>A0A1D6ML20_MAIZE</name>
<dbReference type="InterPro" id="IPR013083">
    <property type="entry name" value="Znf_RING/FYVE/PHD"/>
</dbReference>
<sequence>MARNNEGHLELPEMDQIQPKNIPHNESLPLGQKLLLHHGSDAPLRIGHSSHGNMGLRINDLPSSSRTVQTLGYRVGNPGTSHAPFVHFHAGSSGSHLPDPAVNYPHRSEEGFAPVGSHMDNRRAAMKRKGPSVHPAGISATGYYVGSSSSTQPSNSVQPNAAPLAEPFLRQIPLSIDQSGWDIQHLIHQEGFQRNVRARHSSIPLVPRSASTYPLNINSVHVPSFGSTASASSSAPVEMNQVPVSLPTRTLPSGAPGMTSRVPTGRAYYPVVGSSSSSSSVGAVPTIHGSSGAAMFANGGYVPSSVHAGTVPIFPNPAPATSSGSRAMPHQMVIQSHPAATSAATSTSMRTAQPSLPARTAAASRHARHVSAGLANNGRYRRARSSYYRLHPLMVEAEVDSLFLPYCFNEVEFKSLSNLKLMLLLVVKRFMMDHLVFYESRAAAADPHRDMRLDIDNMSYEDLLALGEAMGNVNTGLADEKVSECVKEVVCCSSDHTQMDQDDGSCAICLEDYRDKEALGILKCRHDFHAGCIKKWLQTKNSCPVCKAAAA</sequence>
<dbReference type="InterPro" id="IPR001841">
    <property type="entry name" value="Znf_RING"/>
</dbReference>
<evidence type="ECO:0000256" key="4">
    <source>
        <dbReference type="ARBA" id="ARBA00022723"/>
    </source>
</evidence>
<feature type="region of interest" description="Disordered" evidence="9">
    <location>
        <begin position="1"/>
        <end position="24"/>
    </location>
</feature>
<keyword evidence="7" id="KW-0862">Zinc</keyword>
<dbReference type="PANTHER" id="PTHR22937:SF223">
    <property type="entry name" value="RING-TYPE E3 UBIQUITIN TRANSFERASE"/>
    <property type="match status" value="1"/>
</dbReference>
<dbReference type="ExpressionAtlas" id="A0A1D6ML20">
    <property type="expression patterns" value="baseline and differential"/>
</dbReference>
<feature type="domain" description="RING-type" evidence="10">
    <location>
        <begin position="506"/>
        <end position="547"/>
    </location>
</feature>
<dbReference type="PROSITE" id="PS50089">
    <property type="entry name" value="ZF_RING_2"/>
    <property type="match status" value="1"/>
</dbReference>
<comment type="catalytic activity">
    <reaction evidence="1">
        <text>S-ubiquitinyl-[E2 ubiquitin-conjugating enzyme]-L-cysteine + [acceptor protein]-L-lysine = [E2 ubiquitin-conjugating enzyme]-L-cysteine + N(6)-ubiquitinyl-[acceptor protein]-L-lysine.</text>
        <dbReference type="EC" id="2.3.2.27"/>
    </reaction>
</comment>
<feature type="compositionally biased region" description="Basic and acidic residues" evidence="9">
    <location>
        <begin position="1"/>
        <end position="11"/>
    </location>
</feature>
<keyword evidence="4" id="KW-0479">Metal-binding</keyword>
<dbReference type="SMR" id="A0A1D6ML20"/>
<evidence type="ECO:0000256" key="5">
    <source>
        <dbReference type="ARBA" id="ARBA00022771"/>
    </source>
</evidence>
<evidence type="ECO:0000256" key="9">
    <source>
        <dbReference type="SAM" id="MobiDB-lite"/>
    </source>
</evidence>
<accession>A0A1D6ML20</accession>
<evidence type="ECO:0000256" key="2">
    <source>
        <dbReference type="ARBA" id="ARBA00012483"/>
    </source>
</evidence>
<dbReference type="Pfam" id="PF13639">
    <property type="entry name" value="zf-RING_2"/>
    <property type="match status" value="1"/>
</dbReference>
<keyword evidence="5 8" id="KW-0863">Zinc-finger</keyword>
<evidence type="ECO:0000256" key="8">
    <source>
        <dbReference type="PROSITE-ProRule" id="PRU00175"/>
    </source>
</evidence>
<evidence type="ECO:0000256" key="3">
    <source>
        <dbReference type="ARBA" id="ARBA00022679"/>
    </source>
</evidence>
<dbReference type="PANTHER" id="PTHR22937">
    <property type="entry name" value="E3 UBIQUITIN-PROTEIN LIGASE RNF165"/>
    <property type="match status" value="1"/>
</dbReference>
<dbReference type="InterPro" id="IPR045191">
    <property type="entry name" value="MBR1/2-like"/>
</dbReference>
<dbReference type="Gene3D" id="3.30.40.10">
    <property type="entry name" value="Zinc/RING finger domain, C3HC4 (zinc finger)"/>
    <property type="match status" value="1"/>
</dbReference>
<dbReference type="EMBL" id="CM007649">
    <property type="protein sequence ID" value="ONM29906.1"/>
    <property type="molecule type" value="Genomic_DNA"/>
</dbReference>
<dbReference type="AlphaFoldDB" id="A0A1D6ML20"/>
<dbReference type="SMART" id="SM00184">
    <property type="entry name" value="RING"/>
    <property type="match status" value="1"/>
</dbReference>
<dbReference type="EMBL" id="CM007649">
    <property type="protein sequence ID" value="ONM29908.1"/>
    <property type="molecule type" value="Genomic_DNA"/>
</dbReference>
<dbReference type="GO" id="GO:0061630">
    <property type="term" value="F:ubiquitin protein ligase activity"/>
    <property type="evidence" value="ECO:0007669"/>
    <property type="project" value="UniProtKB-EC"/>
</dbReference>
<keyword evidence="3" id="KW-0808">Transferase</keyword>
<accession>A0A3L6FCZ9</accession>
<dbReference type="STRING" id="4577.A0A1D6ML20"/>
<evidence type="ECO:0000259" key="10">
    <source>
        <dbReference type="PROSITE" id="PS50089"/>
    </source>
</evidence>